<dbReference type="OrthoDB" id="2501893at2"/>
<sequence>MNKRLALTAAAGVVLIGSIAGCNTRNQAPDDVMSANPKSGKPPATKFSIAYMTTTNTGYFSRIPDLSKDKWITKLGEKTNTELKVRVIEESKMPIMFAGNDIPDVVGSNGTPTSKTMSGSVEAGMFLPLDDALKQYAPKLLSMIPKEAWDAVSYNGKIYAIPTYLSNKSRRATFIRTDLLQKAGLQPPRTIEEMLEVLRAFKRMGIEHPYQMRENLKYADLILGAYDVLPYRDQFEVVNGQVVPKFFDVENIEKALQVYKTMVEEGLIAKDFATISSTDYYKFIRSGKAGMWSSNATALVDFRTSIQQVEPKATVDIIASPTGPESKGGYFYYTPVVNAFYINKNVKPDAIPGILHFFDWMATEDAEKFFTFGIEGDNYTVENGKINYKIPQTKEEIEEEGWRSGMLWGAHDGTATRMRLELDQNGRDTLKALDTVLLKEGLPGIGFNPDLTAFAKYPDIAPQGQDGIPKLILDHMIKMIYGKEPISEWPAVIEEYKAKGGKELLEEANERYWKKEGIVNFYQD</sequence>
<evidence type="ECO:0000256" key="5">
    <source>
        <dbReference type="SAM" id="SignalP"/>
    </source>
</evidence>
<dbReference type="Gene3D" id="3.40.190.10">
    <property type="entry name" value="Periplasmic binding protein-like II"/>
    <property type="match status" value="2"/>
</dbReference>
<keyword evidence="7" id="KW-1185">Reference proteome</keyword>
<keyword evidence="3" id="KW-0813">Transport</keyword>
<evidence type="ECO:0000313" key="6">
    <source>
        <dbReference type="EMBL" id="TVY06934.1"/>
    </source>
</evidence>
<dbReference type="AlphaFoldDB" id="A0A559K480"/>
<keyword evidence="4 5" id="KW-0732">Signal</keyword>
<reference evidence="6 7" key="1">
    <citation type="submission" date="2019-07" db="EMBL/GenBank/DDBJ databases">
        <authorList>
            <person name="Kim J."/>
        </authorList>
    </citation>
    <scope>NUCLEOTIDE SEQUENCE [LARGE SCALE GENOMIC DNA]</scope>
    <source>
        <strain evidence="6 7">JC52</strain>
    </source>
</reference>
<evidence type="ECO:0000256" key="2">
    <source>
        <dbReference type="ARBA" id="ARBA00008520"/>
    </source>
</evidence>
<comment type="subcellular location">
    <subcellularLocation>
        <location evidence="1">Cell envelope</location>
    </subcellularLocation>
</comment>
<dbReference type="InterPro" id="IPR050490">
    <property type="entry name" value="Bact_solute-bd_prot1"/>
</dbReference>
<comment type="caution">
    <text evidence="6">The sequence shown here is derived from an EMBL/GenBank/DDBJ whole genome shotgun (WGS) entry which is preliminary data.</text>
</comment>
<evidence type="ECO:0000256" key="4">
    <source>
        <dbReference type="ARBA" id="ARBA00022729"/>
    </source>
</evidence>
<dbReference type="Proteomes" id="UP000317036">
    <property type="component" value="Unassembled WGS sequence"/>
</dbReference>
<dbReference type="PANTHER" id="PTHR43649">
    <property type="entry name" value="ARABINOSE-BINDING PROTEIN-RELATED"/>
    <property type="match status" value="1"/>
</dbReference>
<feature type="chain" id="PRO_5038626474" evidence="5">
    <location>
        <begin position="21"/>
        <end position="524"/>
    </location>
</feature>
<dbReference type="GO" id="GO:0030313">
    <property type="term" value="C:cell envelope"/>
    <property type="evidence" value="ECO:0007669"/>
    <property type="project" value="UniProtKB-SubCell"/>
</dbReference>
<comment type="similarity">
    <text evidence="2">Belongs to the bacterial solute-binding protein 1 family.</text>
</comment>
<dbReference type="EMBL" id="VNJI01000046">
    <property type="protein sequence ID" value="TVY06934.1"/>
    <property type="molecule type" value="Genomic_DNA"/>
</dbReference>
<dbReference type="PROSITE" id="PS51257">
    <property type="entry name" value="PROKAR_LIPOPROTEIN"/>
    <property type="match status" value="1"/>
</dbReference>
<evidence type="ECO:0000256" key="3">
    <source>
        <dbReference type="ARBA" id="ARBA00022448"/>
    </source>
</evidence>
<dbReference type="PANTHER" id="PTHR43649:SF31">
    <property type="entry name" value="SN-GLYCEROL-3-PHOSPHATE-BINDING PERIPLASMIC PROTEIN UGPB"/>
    <property type="match status" value="1"/>
</dbReference>
<dbReference type="Pfam" id="PF01547">
    <property type="entry name" value="SBP_bac_1"/>
    <property type="match status" value="1"/>
</dbReference>
<name>A0A559K480_9BACL</name>
<evidence type="ECO:0000256" key="1">
    <source>
        <dbReference type="ARBA" id="ARBA00004196"/>
    </source>
</evidence>
<proteinExistence type="inferred from homology"/>
<dbReference type="InterPro" id="IPR006059">
    <property type="entry name" value="SBP"/>
</dbReference>
<gene>
    <name evidence="6" type="ORF">FPZ49_26845</name>
</gene>
<feature type="signal peptide" evidence="5">
    <location>
        <begin position="1"/>
        <end position="20"/>
    </location>
</feature>
<organism evidence="6 7">
    <name type="scientific">Paenibacillus cremeus</name>
    <dbReference type="NCBI Taxonomy" id="2163881"/>
    <lineage>
        <taxon>Bacteria</taxon>
        <taxon>Bacillati</taxon>
        <taxon>Bacillota</taxon>
        <taxon>Bacilli</taxon>
        <taxon>Bacillales</taxon>
        <taxon>Paenibacillaceae</taxon>
        <taxon>Paenibacillus</taxon>
    </lineage>
</organism>
<accession>A0A559K480</accession>
<dbReference type="SUPFAM" id="SSF53850">
    <property type="entry name" value="Periplasmic binding protein-like II"/>
    <property type="match status" value="1"/>
</dbReference>
<protein>
    <submittedName>
        <fullName evidence="6">Extracellular solute-binding protein</fullName>
    </submittedName>
</protein>
<evidence type="ECO:0000313" key="7">
    <source>
        <dbReference type="Proteomes" id="UP000317036"/>
    </source>
</evidence>
<dbReference type="RefSeq" id="WP_144852925.1">
    <property type="nucleotide sequence ID" value="NZ_VNJI01000046.1"/>
</dbReference>